<evidence type="ECO:0000313" key="2">
    <source>
        <dbReference type="EMBL" id="RCW76034.1"/>
    </source>
</evidence>
<dbReference type="RefSeq" id="WP_114465819.1">
    <property type="nucleotide sequence ID" value="NZ_QPJK01000001.1"/>
</dbReference>
<evidence type="ECO:0000259" key="1">
    <source>
        <dbReference type="Pfam" id="PF04230"/>
    </source>
</evidence>
<dbReference type="Proteomes" id="UP000252884">
    <property type="component" value="Unassembled WGS sequence"/>
</dbReference>
<comment type="caution">
    <text evidence="2">The sequence shown here is derived from an EMBL/GenBank/DDBJ whole genome shotgun (WGS) entry which is preliminary data.</text>
</comment>
<dbReference type="AlphaFoldDB" id="A0A368YCW3"/>
<organism evidence="2 3">
    <name type="scientific">Pseudorhodoferax soli</name>
    <dbReference type="NCBI Taxonomy" id="545864"/>
    <lineage>
        <taxon>Bacteria</taxon>
        <taxon>Pseudomonadati</taxon>
        <taxon>Pseudomonadota</taxon>
        <taxon>Betaproteobacteria</taxon>
        <taxon>Burkholderiales</taxon>
        <taxon>Comamonadaceae</taxon>
    </lineage>
</organism>
<dbReference type="EMBL" id="QPJK01000001">
    <property type="protein sequence ID" value="RCW76034.1"/>
    <property type="molecule type" value="Genomic_DNA"/>
</dbReference>
<proteinExistence type="predicted"/>
<dbReference type="OrthoDB" id="9803627at2"/>
<gene>
    <name evidence="2" type="ORF">DES41_101638</name>
</gene>
<reference evidence="2 3" key="1">
    <citation type="submission" date="2018-07" db="EMBL/GenBank/DDBJ databases">
        <title>Genomic Encyclopedia of Type Strains, Phase IV (KMG-IV): sequencing the most valuable type-strain genomes for metagenomic binning, comparative biology and taxonomic classification.</title>
        <authorList>
            <person name="Goeker M."/>
        </authorList>
    </citation>
    <scope>NUCLEOTIDE SEQUENCE [LARGE SCALE GENOMIC DNA]</scope>
    <source>
        <strain evidence="2 3">DSM 21634</strain>
    </source>
</reference>
<dbReference type="Pfam" id="PF04230">
    <property type="entry name" value="PS_pyruv_trans"/>
    <property type="match status" value="1"/>
</dbReference>
<feature type="domain" description="Polysaccharide pyruvyl transferase" evidence="1">
    <location>
        <begin position="140"/>
        <end position="191"/>
    </location>
</feature>
<protein>
    <submittedName>
        <fullName evidence="2">Succinoglycan biosynthesis protein ExoV</fullName>
    </submittedName>
</protein>
<accession>A0A368YCW3</accession>
<keyword evidence="3" id="KW-1185">Reference proteome</keyword>
<dbReference type="InterPro" id="IPR007345">
    <property type="entry name" value="Polysacch_pyruvyl_Trfase"/>
</dbReference>
<evidence type="ECO:0000313" key="3">
    <source>
        <dbReference type="Proteomes" id="UP000252884"/>
    </source>
</evidence>
<sequence length="335" mass="37317">MEIVYYKDPKHNFGDDLNEVVWPQLFPAEMLDDPDIVLVGIGSVLTQQQLAPFAGTRRKVIVLGSGTSYGVPPQDMSGWHVLGVRGPLTAAVIERPEAAATDSAILLAALPQVVQRAEEAGKVLFMPHHRSIFSTPWRQMVEDLGMTYVTPQQPVRDILAQFAQARLVVTEAMHGAIVADTLRIPWVPLRISPAIEEFKWRDWCLSLGLTYAPVSIPAGTASDRDRFGHMRKLLLRTGVRGEADIPENAEAATLRAYLERRFSSANSELNFARQRRLVRLLRWPMRLADPLYTRGARLALASAAKGPCYLSRDADFARRLVQMQEAVEAAKRLAT</sequence>
<name>A0A368YCW3_9BURK</name>